<organism evidence="2 4">
    <name type="scientific">Puccinia graminis f. sp. tritici</name>
    <dbReference type="NCBI Taxonomy" id="56615"/>
    <lineage>
        <taxon>Eukaryota</taxon>
        <taxon>Fungi</taxon>
        <taxon>Dikarya</taxon>
        <taxon>Basidiomycota</taxon>
        <taxon>Pucciniomycotina</taxon>
        <taxon>Pucciniomycetes</taxon>
        <taxon>Pucciniales</taxon>
        <taxon>Pucciniaceae</taxon>
        <taxon>Puccinia</taxon>
    </lineage>
</organism>
<comment type="caution">
    <text evidence="2">The sequence shown here is derived from an EMBL/GenBank/DDBJ whole genome shotgun (WGS) entry which is preliminary data.</text>
</comment>
<dbReference type="OrthoDB" id="2506880at2759"/>
<feature type="transmembrane region" description="Helical" evidence="1">
    <location>
        <begin position="154"/>
        <end position="176"/>
    </location>
</feature>
<evidence type="ECO:0000313" key="4">
    <source>
        <dbReference type="Proteomes" id="UP000324748"/>
    </source>
</evidence>
<feature type="transmembrane region" description="Helical" evidence="1">
    <location>
        <begin position="82"/>
        <end position="109"/>
    </location>
</feature>
<feature type="transmembrane region" description="Helical" evidence="1">
    <location>
        <begin position="121"/>
        <end position="142"/>
    </location>
</feature>
<gene>
    <name evidence="2" type="ORF">PGT21_025305</name>
    <name evidence="3" type="ORF">PGTUg99_018298</name>
</gene>
<keyword evidence="1" id="KW-1133">Transmembrane helix</keyword>
<dbReference type="EMBL" id="VSWC01000196">
    <property type="protein sequence ID" value="KAA1066216.1"/>
    <property type="molecule type" value="Genomic_DNA"/>
</dbReference>
<reference evidence="4 5" key="1">
    <citation type="submission" date="2019-05" db="EMBL/GenBank/DDBJ databases">
        <title>Emergence of the Ug99 lineage of the wheat stem rust pathogen through somatic hybridization.</title>
        <authorList>
            <person name="Li F."/>
            <person name="Upadhyaya N.M."/>
            <person name="Sperschneider J."/>
            <person name="Matny O."/>
            <person name="Nguyen-Phuc H."/>
            <person name="Mago R."/>
            <person name="Raley C."/>
            <person name="Miller M.E."/>
            <person name="Silverstein K.A.T."/>
            <person name="Henningsen E."/>
            <person name="Hirsch C.D."/>
            <person name="Visser B."/>
            <person name="Pretorius Z.A."/>
            <person name="Steffenson B.J."/>
            <person name="Schwessinger B."/>
            <person name="Dodds P.N."/>
            <person name="Figueroa M."/>
        </authorList>
    </citation>
    <scope>NUCLEOTIDE SEQUENCE [LARGE SCALE GENOMIC DNA]</scope>
    <source>
        <strain evidence="2">21-0</strain>
        <strain evidence="3 5">Ug99</strain>
    </source>
</reference>
<evidence type="ECO:0000313" key="2">
    <source>
        <dbReference type="EMBL" id="KAA1066216.1"/>
    </source>
</evidence>
<keyword evidence="4" id="KW-1185">Reference proteome</keyword>
<keyword evidence="1" id="KW-0812">Transmembrane</keyword>
<accession>A0A5B0LQ68</accession>
<name>A0A5B0LQ68_PUCGR</name>
<evidence type="ECO:0000313" key="3">
    <source>
        <dbReference type="EMBL" id="KAA1072692.1"/>
    </source>
</evidence>
<evidence type="ECO:0000256" key="1">
    <source>
        <dbReference type="SAM" id="Phobius"/>
    </source>
</evidence>
<sequence length="184" mass="21393">MQNQAEPMDSYEQWTKSLQVLFRWIGRDIFCRAYPWNMDRVLAEFANEIPSEQNPYLLVREYTSGLKATDIPSWANVTSKVMLISLIILSLQTVYNLYVMIALGGFTLGKKTSLGMWNFETINCNTITALLFSILSIIDWIWEQYNFSNHQIEYSFAHNLIAYVKFVPVILGTWYVERFTSGEA</sequence>
<protein>
    <submittedName>
        <fullName evidence="2">Uncharacterized protein</fullName>
    </submittedName>
</protein>
<dbReference type="Proteomes" id="UP000324748">
    <property type="component" value="Unassembled WGS sequence"/>
</dbReference>
<dbReference type="Proteomes" id="UP000325313">
    <property type="component" value="Unassembled WGS sequence"/>
</dbReference>
<dbReference type="AlphaFoldDB" id="A0A5B0LQ68"/>
<keyword evidence="1" id="KW-0472">Membrane</keyword>
<evidence type="ECO:0000313" key="5">
    <source>
        <dbReference type="Proteomes" id="UP000325313"/>
    </source>
</evidence>
<proteinExistence type="predicted"/>
<dbReference type="EMBL" id="VDEP01000477">
    <property type="protein sequence ID" value="KAA1072692.1"/>
    <property type="molecule type" value="Genomic_DNA"/>
</dbReference>